<proteinExistence type="predicted"/>
<dbReference type="PANTHER" id="PTHR35007">
    <property type="entry name" value="INTEGRAL MEMBRANE PROTEIN-RELATED"/>
    <property type="match status" value="1"/>
</dbReference>
<gene>
    <name evidence="2" type="ORF">AR543_p0131</name>
</gene>
<dbReference type="OrthoDB" id="2619000at2"/>
<keyword evidence="1" id="KW-0812">Transmembrane</keyword>
<dbReference type="Proteomes" id="UP000078148">
    <property type="component" value="Plasmid unnamed1"/>
</dbReference>
<keyword evidence="1" id="KW-0472">Membrane</keyword>
<dbReference type="AlphaFoldDB" id="A0A1X9T4E6"/>
<evidence type="ECO:0000313" key="2">
    <source>
        <dbReference type="EMBL" id="ARR10739.1"/>
    </source>
</evidence>
<evidence type="ECO:0000256" key="1">
    <source>
        <dbReference type="SAM" id="Phobius"/>
    </source>
</evidence>
<accession>A0A1X9T4E6</accession>
<keyword evidence="1" id="KW-1133">Transmembrane helix</keyword>
<protein>
    <recommendedName>
        <fullName evidence="4">Type II secretion system protein GspF domain-containing protein</fullName>
    </recommendedName>
</protein>
<geneLocation type="plasmid" evidence="2 3">
    <name>unnamed1</name>
</geneLocation>
<dbReference type="PANTHER" id="PTHR35007:SF2">
    <property type="entry name" value="PILUS ASSEMBLE PROTEIN"/>
    <property type="match status" value="1"/>
</dbReference>
<dbReference type="KEGG" id="pbv:AR543_p0131"/>
<name>A0A1X9T4E6_9BACL</name>
<feature type="transmembrane region" description="Helical" evidence="1">
    <location>
        <begin position="89"/>
        <end position="112"/>
    </location>
</feature>
<keyword evidence="3" id="KW-1185">Reference proteome</keyword>
<sequence length="297" mass="33455">MIGGIMMGVGLFLLVIGLLNALLPNFKRQNQLNAIATLITMNELDRERSKQGHLTRYLTKHTKGLGSLDYLLGETTRRMYLGLGKKESYEVYIINHLITSIALGTVPLMVYTVFPQKLFVAAAPVLAGLFFYTSIMSIKNEYNKRQKLLIRDLPNMISKMIIALEVGRPLNNIFREISEHKQTSPLLSQMLKRLITDSREMSLQDALDKFANEVDLPVVYDFTSVVNVVIVRGFDEAEKDLNAVKDDLRDLRYISLGEQTRKEPGKMIRGYLLLGLSALLILGSMIAHIFGSFASIN</sequence>
<organism evidence="2 3">
    <name type="scientific">Paenibacillus bovis</name>
    <dbReference type="NCBI Taxonomy" id="1616788"/>
    <lineage>
        <taxon>Bacteria</taxon>
        <taxon>Bacillati</taxon>
        <taxon>Bacillota</taxon>
        <taxon>Bacilli</taxon>
        <taxon>Bacillales</taxon>
        <taxon>Paenibacillaceae</taxon>
        <taxon>Paenibacillus</taxon>
    </lineage>
</organism>
<feature type="transmembrane region" description="Helical" evidence="1">
    <location>
        <begin position="118"/>
        <end position="138"/>
    </location>
</feature>
<dbReference type="RefSeq" id="WP_087071440.1">
    <property type="nucleotide sequence ID" value="NZ_CP021170.1"/>
</dbReference>
<evidence type="ECO:0008006" key="4">
    <source>
        <dbReference type="Google" id="ProtNLM"/>
    </source>
</evidence>
<feature type="transmembrane region" description="Helical" evidence="1">
    <location>
        <begin position="6"/>
        <end position="23"/>
    </location>
</feature>
<feature type="transmembrane region" description="Helical" evidence="1">
    <location>
        <begin position="271"/>
        <end position="296"/>
    </location>
</feature>
<keyword evidence="2" id="KW-0614">Plasmid</keyword>
<evidence type="ECO:0000313" key="3">
    <source>
        <dbReference type="Proteomes" id="UP000078148"/>
    </source>
</evidence>
<dbReference type="EMBL" id="CP021170">
    <property type="protein sequence ID" value="ARR10739.1"/>
    <property type="molecule type" value="Genomic_DNA"/>
</dbReference>
<reference evidence="2 3" key="1">
    <citation type="journal article" date="2016" name="Int. J. Syst. Evol. Microbiol.">
        <title>Paenibacillus damxungensis sp. nov., isolated from raw yak (Bos grunniens) milk.</title>
        <authorList>
            <person name="Wu Z."/>
            <person name="Gao C."/>
            <person name="Han J."/>
            <person name="Liu Z."/>
        </authorList>
    </citation>
    <scope>NUCLEOTIDE SEQUENCE [LARGE SCALE GENOMIC DNA]</scope>
    <source>
        <strain evidence="2 3">BD3526</strain>
        <plasmid evidence="2 3">unnamed1</plasmid>
    </source>
</reference>